<dbReference type="AlphaFoldDB" id="A0A0R0CVH5"/>
<gene>
    <name evidence="2" type="ORF">ABB28_11660</name>
</gene>
<feature type="region of interest" description="Disordered" evidence="1">
    <location>
        <begin position="115"/>
        <end position="141"/>
    </location>
</feature>
<accession>A0A0R0CVH5</accession>
<evidence type="ECO:0000256" key="1">
    <source>
        <dbReference type="SAM" id="MobiDB-lite"/>
    </source>
</evidence>
<protein>
    <submittedName>
        <fullName evidence="2">Uncharacterized protein</fullName>
    </submittedName>
</protein>
<keyword evidence="3" id="KW-1185">Reference proteome</keyword>
<dbReference type="Proteomes" id="UP000051386">
    <property type="component" value="Unassembled WGS sequence"/>
</dbReference>
<name>A0A0R0CVH5_9GAMM</name>
<sequence>MTDDEIRDANVHGIRALLLSEPECREAIAQWNSDAATIKRLMMLDRGAVGVPHELWHYLDDADIRVKDRDYANAQIEHVEDVIRQWMSARRDDIASGGHNFDGLSVTLVNQRNVAPSGEGCRGRGADRPPTASHLRARGRR</sequence>
<evidence type="ECO:0000313" key="2">
    <source>
        <dbReference type="EMBL" id="KRG73291.1"/>
    </source>
</evidence>
<organism evidence="2 3">
    <name type="scientific">Stenotrophomonas chelatiphaga</name>
    <dbReference type="NCBI Taxonomy" id="517011"/>
    <lineage>
        <taxon>Bacteria</taxon>
        <taxon>Pseudomonadati</taxon>
        <taxon>Pseudomonadota</taxon>
        <taxon>Gammaproteobacteria</taxon>
        <taxon>Lysobacterales</taxon>
        <taxon>Lysobacteraceae</taxon>
        <taxon>Stenotrophomonas</taxon>
    </lineage>
</organism>
<proteinExistence type="predicted"/>
<evidence type="ECO:0000313" key="3">
    <source>
        <dbReference type="Proteomes" id="UP000051386"/>
    </source>
</evidence>
<dbReference type="PATRIC" id="fig|517011.3.peg.2235"/>
<comment type="caution">
    <text evidence="2">The sequence shown here is derived from an EMBL/GenBank/DDBJ whole genome shotgun (WGS) entry which is preliminary data.</text>
</comment>
<reference evidence="2 3" key="1">
    <citation type="submission" date="2015-05" db="EMBL/GenBank/DDBJ databases">
        <title>Genome sequencing and analysis of members of genus Stenotrophomonas.</title>
        <authorList>
            <person name="Patil P.P."/>
            <person name="Midha S."/>
            <person name="Patil P.B."/>
        </authorList>
    </citation>
    <scope>NUCLEOTIDE SEQUENCE [LARGE SCALE GENOMIC DNA]</scope>
    <source>
        <strain evidence="2 3">DSM 21508</strain>
    </source>
</reference>
<dbReference type="EMBL" id="LDJK01000050">
    <property type="protein sequence ID" value="KRG73291.1"/>
    <property type="molecule type" value="Genomic_DNA"/>
</dbReference>